<dbReference type="PROSITE" id="PS50850">
    <property type="entry name" value="MFS"/>
    <property type="match status" value="1"/>
</dbReference>
<dbReference type="InterPro" id="IPR011701">
    <property type="entry name" value="MFS"/>
</dbReference>
<feature type="transmembrane region" description="Helical" evidence="7">
    <location>
        <begin position="86"/>
        <end position="106"/>
    </location>
</feature>
<dbReference type="CDD" id="cd17369">
    <property type="entry name" value="MFS_ShiA_like"/>
    <property type="match status" value="1"/>
</dbReference>
<keyword evidence="2" id="KW-0813">Transport</keyword>
<dbReference type="InterPro" id="IPR020846">
    <property type="entry name" value="MFS_dom"/>
</dbReference>
<name>A0A5D4FV32_9CORY</name>
<evidence type="ECO:0000256" key="1">
    <source>
        <dbReference type="ARBA" id="ARBA00004651"/>
    </source>
</evidence>
<keyword evidence="6 7" id="KW-0472">Membrane</keyword>
<keyword evidence="5 7" id="KW-1133">Transmembrane helix</keyword>
<evidence type="ECO:0000256" key="3">
    <source>
        <dbReference type="ARBA" id="ARBA00022475"/>
    </source>
</evidence>
<evidence type="ECO:0000259" key="8">
    <source>
        <dbReference type="PROSITE" id="PS50850"/>
    </source>
</evidence>
<evidence type="ECO:0000256" key="6">
    <source>
        <dbReference type="ARBA" id="ARBA00023136"/>
    </source>
</evidence>
<dbReference type="PANTHER" id="PTHR43045">
    <property type="entry name" value="SHIKIMATE TRANSPORTER"/>
    <property type="match status" value="1"/>
</dbReference>
<feature type="transmembrane region" description="Helical" evidence="7">
    <location>
        <begin position="308"/>
        <end position="327"/>
    </location>
</feature>
<dbReference type="GO" id="GO:0005886">
    <property type="term" value="C:plasma membrane"/>
    <property type="evidence" value="ECO:0007669"/>
    <property type="project" value="UniProtKB-SubCell"/>
</dbReference>
<feature type="transmembrane region" description="Helical" evidence="7">
    <location>
        <begin position="402"/>
        <end position="423"/>
    </location>
</feature>
<dbReference type="Pfam" id="PF07690">
    <property type="entry name" value="MFS_1"/>
    <property type="match status" value="1"/>
</dbReference>
<evidence type="ECO:0000256" key="7">
    <source>
        <dbReference type="SAM" id="Phobius"/>
    </source>
</evidence>
<dbReference type="GO" id="GO:0022857">
    <property type="term" value="F:transmembrane transporter activity"/>
    <property type="evidence" value="ECO:0007669"/>
    <property type="project" value="InterPro"/>
</dbReference>
<feature type="transmembrane region" description="Helical" evidence="7">
    <location>
        <begin position="271"/>
        <end position="296"/>
    </location>
</feature>
<feature type="transmembrane region" description="Helical" evidence="7">
    <location>
        <begin position="218"/>
        <end position="237"/>
    </location>
</feature>
<comment type="subcellular location">
    <subcellularLocation>
        <location evidence="1">Cell membrane</location>
        <topology evidence="1">Multi-pass membrane protein</topology>
    </subcellularLocation>
</comment>
<protein>
    <submittedName>
        <fullName evidence="9">MHS family MFS transporter</fullName>
    </submittedName>
</protein>
<feature type="transmembrane region" description="Helical" evidence="7">
    <location>
        <begin position="118"/>
        <end position="142"/>
    </location>
</feature>
<feature type="transmembrane region" description="Helical" evidence="7">
    <location>
        <begin position="429"/>
        <end position="448"/>
    </location>
</feature>
<dbReference type="Proteomes" id="UP000324726">
    <property type="component" value="Unassembled WGS sequence"/>
</dbReference>
<gene>
    <name evidence="9" type="ORF">FYJ87_02530</name>
</gene>
<evidence type="ECO:0000256" key="4">
    <source>
        <dbReference type="ARBA" id="ARBA00022692"/>
    </source>
</evidence>
<dbReference type="Gene3D" id="1.20.1250.20">
    <property type="entry name" value="MFS general substrate transporter like domains"/>
    <property type="match status" value="2"/>
</dbReference>
<proteinExistence type="predicted"/>
<dbReference type="PROSITE" id="PS00217">
    <property type="entry name" value="SUGAR_TRANSPORT_2"/>
    <property type="match status" value="1"/>
</dbReference>
<dbReference type="AlphaFoldDB" id="A0A5D4FV32"/>
<evidence type="ECO:0000256" key="5">
    <source>
        <dbReference type="ARBA" id="ARBA00022989"/>
    </source>
</evidence>
<dbReference type="PANTHER" id="PTHR43045:SF1">
    <property type="entry name" value="SHIKIMATE TRANSPORTER"/>
    <property type="match status" value="1"/>
</dbReference>
<dbReference type="InterPro" id="IPR005829">
    <property type="entry name" value="Sugar_transporter_CS"/>
</dbReference>
<dbReference type="SUPFAM" id="SSF103473">
    <property type="entry name" value="MFS general substrate transporter"/>
    <property type="match status" value="1"/>
</dbReference>
<feature type="transmembrane region" description="Helical" evidence="7">
    <location>
        <begin position="363"/>
        <end position="381"/>
    </location>
</feature>
<accession>A0A5D4FV32</accession>
<feature type="transmembrane region" description="Helical" evidence="7">
    <location>
        <begin position="339"/>
        <end position="357"/>
    </location>
</feature>
<evidence type="ECO:0000256" key="2">
    <source>
        <dbReference type="ARBA" id="ARBA00022448"/>
    </source>
</evidence>
<dbReference type="RefSeq" id="WP_148811584.1">
    <property type="nucleotide sequence ID" value="NZ_VSZI01000001.1"/>
</dbReference>
<feature type="domain" description="Major facilitator superfamily (MFS) profile" evidence="8">
    <location>
        <begin position="42"/>
        <end position="451"/>
    </location>
</feature>
<keyword evidence="3" id="KW-1003">Cell membrane</keyword>
<comment type="caution">
    <text evidence="9">The sequence shown here is derived from an EMBL/GenBank/DDBJ whole genome shotgun (WGS) entry which is preliminary data.</text>
</comment>
<keyword evidence="4 7" id="KW-0812">Transmembrane</keyword>
<evidence type="ECO:0000313" key="9">
    <source>
        <dbReference type="EMBL" id="TYR19893.1"/>
    </source>
</evidence>
<dbReference type="InterPro" id="IPR036259">
    <property type="entry name" value="MFS_trans_sf"/>
</dbReference>
<feature type="transmembrane region" description="Helical" evidence="7">
    <location>
        <begin position="148"/>
        <end position="173"/>
    </location>
</feature>
<organism evidence="9 10">
    <name type="scientific">Corynebacterium urealyticum</name>
    <dbReference type="NCBI Taxonomy" id="43771"/>
    <lineage>
        <taxon>Bacteria</taxon>
        <taxon>Bacillati</taxon>
        <taxon>Actinomycetota</taxon>
        <taxon>Actinomycetes</taxon>
        <taxon>Mycobacteriales</taxon>
        <taxon>Corynebacteriaceae</taxon>
        <taxon>Corynebacterium</taxon>
    </lineage>
</organism>
<dbReference type="EMBL" id="VSZI01000001">
    <property type="protein sequence ID" value="TYR19893.1"/>
    <property type="molecule type" value="Genomic_DNA"/>
</dbReference>
<feature type="transmembrane region" description="Helical" evidence="7">
    <location>
        <begin position="194"/>
        <end position="212"/>
    </location>
</feature>
<sequence length="459" mass="49656">MRARQRPRVVARANFSITSPKCLAFANFQRMDSPNRSEDRRILGATLVGTTIEWYDFFIYAQAAGLVFGTQFFAPASSDNPSLAQVFAWASLGISFLFRPLGAAIAGHLGDRIGRKKVLAGTLILMGMATTLIGVLPTYAAIGIAAPLLLVFLRILQGLSAGGEWGGAALLAVEHAPKGRRGHFGSYPQIGVPTGLALSTVVLLAITAIIGQEAYLDWGWRIPFLLSFVLVIVGVIVRAKVAESPVFQEMRERAAESSAPLGVLLRDHWRLVIRAALIFSGNNASGYMIIAFMGSYATKELGHDQVSVFLWVVVAALAWIALTMYSGGLSDRIGRVQTFLWGYGMLIVIAVPVWFLIDSGSLWIFGIGMLLFIPGLALSYGPQSALYAEMFPREVRFSGVSVAYALGSILGGAFAPMISQMLFNRTGMIWTVGIYLMVICLISVIALLRTPRNLADAEL</sequence>
<reference evidence="9 10" key="1">
    <citation type="submission" date="2019-08" db="EMBL/GenBank/DDBJ databases">
        <title>Draft genome of C. urealyticum strain VH4248.</title>
        <authorList>
            <person name="Navas J."/>
        </authorList>
    </citation>
    <scope>NUCLEOTIDE SEQUENCE [LARGE SCALE GENOMIC DNA]</scope>
    <source>
        <strain evidence="9 10">VH4248</strain>
    </source>
</reference>
<evidence type="ECO:0000313" key="10">
    <source>
        <dbReference type="Proteomes" id="UP000324726"/>
    </source>
</evidence>